<dbReference type="Proteomes" id="UP000835052">
    <property type="component" value="Unassembled WGS sequence"/>
</dbReference>
<protein>
    <submittedName>
        <fullName evidence="2">Uncharacterized protein</fullName>
    </submittedName>
</protein>
<dbReference type="AlphaFoldDB" id="A0A8S1GXQ3"/>
<gene>
    <name evidence="2" type="ORF">CAUJ_LOCUS3582</name>
</gene>
<reference evidence="2" key="1">
    <citation type="submission" date="2020-10" db="EMBL/GenBank/DDBJ databases">
        <authorList>
            <person name="Kikuchi T."/>
        </authorList>
    </citation>
    <scope>NUCLEOTIDE SEQUENCE</scope>
    <source>
        <strain evidence="2">NKZ352</strain>
    </source>
</reference>
<feature type="region of interest" description="Disordered" evidence="1">
    <location>
        <begin position="1"/>
        <end position="68"/>
    </location>
</feature>
<name>A0A8S1GXQ3_9PELO</name>
<feature type="compositionally biased region" description="Low complexity" evidence="1">
    <location>
        <begin position="21"/>
        <end position="36"/>
    </location>
</feature>
<organism evidence="2 3">
    <name type="scientific">Caenorhabditis auriculariae</name>
    <dbReference type="NCBI Taxonomy" id="2777116"/>
    <lineage>
        <taxon>Eukaryota</taxon>
        <taxon>Metazoa</taxon>
        <taxon>Ecdysozoa</taxon>
        <taxon>Nematoda</taxon>
        <taxon>Chromadorea</taxon>
        <taxon>Rhabditida</taxon>
        <taxon>Rhabditina</taxon>
        <taxon>Rhabditomorpha</taxon>
        <taxon>Rhabditoidea</taxon>
        <taxon>Rhabditidae</taxon>
        <taxon>Peloderinae</taxon>
        <taxon>Caenorhabditis</taxon>
    </lineage>
</organism>
<dbReference type="EMBL" id="CAJGYM010000007">
    <property type="protein sequence ID" value="CAD6187663.1"/>
    <property type="molecule type" value="Genomic_DNA"/>
</dbReference>
<accession>A0A8S1GXQ3</accession>
<sequence length="305" mass="32517">MKTAVFGRDSGAEPGSPCGAPPSLTFTPPATLAPPLHHNRGNRSATGSVAGATGGQRNSGSGTSRRTSRMHNVSALGYVEFCKLPIVGRNASTDRPEILERSYDVTAAPEGLDGVDVVAESPISPSHSQSTHFGRENTFANDDRMTSATAMSSSAAATPEAQLVCRYDARSQSAALHFNRSFVAASPRSRSSPQVAGLNRDVRNGQLICRSSGSLQPAIEMMPSISSSSSQRPIFVHRSASLSEHGTERCARLQSKDIAHEDWRKKFSRELFIFVEASRIPSDGSIARGTTEFGYATPPLWIPSA</sequence>
<feature type="compositionally biased region" description="Low complexity" evidence="1">
    <location>
        <begin position="44"/>
        <end position="65"/>
    </location>
</feature>
<evidence type="ECO:0000313" key="3">
    <source>
        <dbReference type="Proteomes" id="UP000835052"/>
    </source>
</evidence>
<proteinExistence type="predicted"/>
<keyword evidence="3" id="KW-1185">Reference proteome</keyword>
<comment type="caution">
    <text evidence="2">The sequence shown here is derived from an EMBL/GenBank/DDBJ whole genome shotgun (WGS) entry which is preliminary data.</text>
</comment>
<evidence type="ECO:0000256" key="1">
    <source>
        <dbReference type="SAM" id="MobiDB-lite"/>
    </source>
</evidence>
<evidence type="ECO:0000313" key="2">
    <source>
        <dbReference type="EMBL" id="CAD6187663.1"/>
    </source>
</evidence>